<dbReference type="Pfam" id="PF00082">
    <property type="entry name" value="Peptidase_S8"/>
    <property type="match status" value="1"/>
</dbReference>
<dbReference type="Gene3D" id="3.40.50.200">
    <property type="entry name" value="Peptidase S8/S53 domain"/>
    <property type="match status" value="1"/>
</dbReference>
<name>A0ABY0QXP5_9FLAO</name>
<gene>
    <name evidence="8" type="ORF">SAMN05216273_112123</name>
</gene>
<sequence>MKKNQTVFNLKSFYILLAFLLLNFVYSQSNYSIPFQDKNVEIPENISTFEWNQMPEKAKFNEGFFGWVQFYETPNQTIQDELKNSNIKLLDYIGNRTYLFYSPNNTTIDYLKSRGVRGIIPVDPSNKISKELNHSAFEPWAMDGNNIKITLQFYKIVPLEVVKTELSKIGVKIEQEYKDSDLIDVSMPIQNLNNLAEQFFVKWIELIRAPAVKDDTRGKSLHRSNSLDSQTSAGTNYTGLGVGVLVRDDGIVGPHIDFQGRITNTFATGTGQTHGDGVAGIMSGAGNLNPDMRGMAAGSNVYVVNYASSFLDTQTQNYINNNTVQITNSSYSDGCNNGYTTVARTVDLQSNSNSKLLHVFSAGNSNGTDCGYGAGGQWGNITGGHKQGKNVIATANVFFNGTIATSSSKGPAKDGRIKPDITANGQNQNSTDENNQYLVFGGTSGAAPGIAGVSAQLYELYASLNSGVHPPSALIKAALLNTTNDYGNVGPDFQFGWGIVNGNRAGKLIQDNRYFNATISQGVLNSHTINVPANTSQVRFMLYWNDPAATAGATSALVNDLDLIVKNPANNSFLPWILDPTPNAVNLNTPATNGIDRLNNMEQVLINNPPSGNYTLEVTGFNVPVGPQQYFIVYEIITDKLVITYPNGGEKFVPGTSETIHWDSTNNTQNFVLEYTTDNGLSWNPIATVNNSIKLYSWTVPSTITGSAKIRITSGSIQSQSVNPFSIANMATGLQITQVCPNSASFSWNALAGAEEYELYKLGVKYMEIVGTTTTNSITIPITNSNDPIWYAIVAKNNSLGWKSRRTNALFYAGGLLNCSFSNDLNLNAINNTASDFNFVCNTSPVTISTSVINSGTSPQSNFLMRYQINGQTPVDQIYNGTLNPGQQMNFQFTTPVSLSVDGNYQLTVSVLNSGDLNTLNNNKQLNFYATTQAAPINITENFETTFPPQSWSIINADNNTTWVERTNVIGINGANSKVAYMNNYSYNAPLQLDIIQSKIYDLTNVSSANLNFHLAKAQYSATSSDGLRVEISTDCGLTYSSIYFKDGLTLSTMPSYVTSIWTPTLASHWRSETINLSSYLGQVVQIRFININGYGNSTYIDNINLVGGTLAVENSNIKNNTISIFPNPSNDGKFSIKFAKASFKTVRVTILDMAGRMVYQTTATPKNSTLNVSANLTKGNYIVKIISEKTETTEKLIVR</sequence>
<feature type="active site" description="Charge relay system" evidence="5">
    <location>
        <position position="274"/>
    </location>
</feature>
<keyword evidence="3 5" id="KW-0378">Hydrolase</keyword>
<evidence type="ECO:0000259" key="6">
    <source>
        <dbReference type="Pfam" id="PF00082"/>
    </source>
</evidence>
<reference evidence="8 9" key="1">
    <citation type="submission" date="2016-10" db="EMBL/GenBank/DDBJ databases">
        <authorList>
            <person name="Varghese N."/>
            <person name="Submissions S."/>
        </authorList>
    </citation>
    <scope>NUCLEOTIDE SEQUENCE [LARGE SCALE GENOMIC DNA]</scope>
    <source>
        <strain evidence="8 9">CGMCC 1.10941</strain>
    </source>
</reference>
<evidence type="ECO:0000256" key="1">
    <source>
        <dbReference type="ARBA" id="ARBA00022670"/>
    </source>
</evidence>
<accession>A0ABY0QXP5</accession>
<dbReference type="SUPFAM" id="SSF52743">
    <property type="entry name" value="Subtilisin-like"/>
    <property type="match status" value="1"/>
</dbReference>
<dbReference type="InterPro" id="IPR034058">
    <property type="entry name" value="TagA/B/C/D_pept_dom"/>
</dbReference>
<feature type="active site" description="Charge relay system" evidence="5">
    <location>
        <position position="444"/>
    </location>
</feature>
<dbReference type="Gene3D" id="2.60.120.380">
    <property type="match status" value="1"/>
</dbReference>
<comment type="similarity">
    <text evidence="5">Belongs to the peptidase S8 family.</text>
</comment>
<dbReference type="Pfam" id="PF18962">
    <property type="entry name" value="Por_Secre_tail"/>
    <property type="match status" value="1"/>
</dbReference>
<dbReference type="PROSITE" id="PS51892">
    <property type="entry name" value="SUBTILASE"/>
    <property type="match status" value="1"/>
</dbReference>
<evidence type="ECO:0000256" key="5">
    <source>
        <dbReference type="PROSITE-ProRule" id="PRU01240"/>
    </source>
</evidence>
<keyword evidence="1 5" id="KW-0645">Protease</keyword>
<feature type="domain" description="Secretion system C-terminal sorting" evidence="7">
    <location>
        <begin position="1125"/>
        <end position="1199"/>
    </location>
</feature>
<feature type="domain" description="Peptidase S8/S53" evidence="6">
    <location>
        <begin position="241"/>
        <end position="498"/>
    </location>
</feature>
<dbReference type="PROSITE" id="PS00138">
    <property type="entry name" value="SUBTILASE_SER"/>
    <property type="match status" value="1"/>
</dbReference>
<evidence type="ECO:0000256" key="2">
    <source>
        <dbReference type="ARBA" id="ARBA00022729"/>
    </source>
</evidence>
<comment type="caution">
    <text evidence="8">The sequence shown here is derived from an EMBL/GenBank/DDBJ whole genome shotgun (WGS) entry which is preliminary data.</text>
</comment>
<organism evidence="8 9">
    <name type="scientific">Chryseobacterium taihuense</name>
    <dbReference type="NCBI Taxonomy" id="1141221"/>
    <lineage>
        <taxon>Bacteria</taxon>
        <taxon>Pseudomonadati</taxon>
        <taxon>Bacteroidota</taxon>
        <taxon>Flavobacteriia</taxon>
        <taxon>Flavobacteriales</taxon>
        <taxon>Weeksellaceae</taxon>
        <taxon>Chryseobacterium group</taxon>
        <taxon>Chryseobacterium</taxon>
    </lineage>
</organism>
<dbReference type="RefSeq" id="WP_089744738.1">
    <property type="nucleotide sequence ID" value="NZ_FNHD01000012.1"/>
</dbReference>
<evidence type="ECO:0000313" key="8">
    <source>
        <dbReference type="EMBL" id="SDM08821.1"/>
    </source>
</evidence>
<keyword evidence="2" id="KW-0732">Signal</keyword>
<feature type="active site" description="Charge relay system" evidence="5">
    <location>
        <position position="248"/>
    </location>
</feature>
<dbReference type="Proteomes" id="UP000199242">
    <property type="component" value="Unassembled WGS sequence"/>
</dbReference>
<dbReference type="SUPFAM" id="SSF49899">
    <property type="entry name" value="Concanavalin A-like lectins/glucanases"/>
    <property type="match status" value="1"/>
</dbReference>
<dbReference type="NCBIfam" id="TIGR04183">
    <property type="entry name" value="Por_Secre_tail"/>
    <property type="match status" value="1"/>
</dbReference>
<dbReference type="InterPro" id="IPR036852">
    <property type="entry name" value="Peptidase_S8/S53_dom_sf"/>
</dbReference>
<dbReference type="InterPro" id="IPR013320">
    <property type="entry name" value="ConA-like_dom_sf"/>
</dbReference>
<dbReference type="SUPFAM" id="SSF49785">
    <property type="entry name" value="Galactose-binding domain-like"/>
    <property type="match status" value="1"/>
</dbReference>
<protein>
    <submittedName>
        <fullName evidence="8">Por secretion system C-terminal sorting domain-containing protein</fullName>
    </submittedName>
</protein>
<keyword evidence="9" id="KW-1185">Reference proteome</keyword>
<evidence type="ECO:0000259" key="7">
    <source>
        <dbReference type="Pfam" id="PF18962"/>
    </source>
</evidence>
<dbReference type="PRINTS" id="PR00723">
    <property type="entry name" value="SUBTILISIN"/>
</dbReference>
<dbReference type="InterPro" id="IPR000209">
    <property type="entry name" value="Peptidase_S8/S53_dom"/>
</dbReference>
<dbReference type="EMBL" id="FNHD01000012">
    <property type="protein sequence ID" value="SDM08821.1"/>
    <property type="molecule type" value="Genomic_DNA"/>
</dbReference>
<evidence type="ECO:0000313" key="9">
    <source>
        <dbReference type="Proteomes" id="UP000199242"/>
    </source>
</evidence>
<dbReference type="InterPro" id="IPR026444">
    <property type="entry name" value="Secre_tail"/>
</dbReference>
<evidence type="ECO:0000256" key="4">
    <source>
        <dbReference type="ARBA" id="ARBA00022825"/>
    </source>
</evidence>
<dbReference type="InterPro" id="IPR015500">
    <property type="entry name" value="Peptidase_S8_subtilisin-rel"/>
</dbReference>
<dbReference type="InterPro" id="IPR008979">
    <property type="entry name" value="Galactose-bd-like_sf"/>
</dbReference>
<evidence type="ECO:0000256" key="3">
    <source>
        <dbReference type="ARBA" id="ARBA00022801"/>
    </source>
</evidence>
<dbReference type="InterPro" id="IPR023828">
    <property type="entry name" value="Peptidase_S8_Ser-AS"/>
</dbReference>
<proteinExistence type="inferred from homology"/>
<dbReference type="Gene3D" id="2.60.120.260">
    <property type="entry name" value="Galactose-binding domain-like"/>
    <property type="match status" value="1"/>
</dbReference>
<keyword evidence="4 5" id="KW-0720">Serine protease</keyword>
<dbReference type="CDD" id="cd04842">
    <property type="entry name" value="Peptidases_S8_Kp43_protease"/>
    <property type="match status" value="1"/>
</dbReference>